<sequence>MTCSYLYTGHWWSLDKFPPATPLLFYKNGKPLFPLLNLRDGLEMVLKHMIAYIEKSVPVHALKLWRTQSPRHFHGGDWNQNGSCLFNNLLTDQQVETWFEPKNRGVNREVREINQIVKDALRGTSFQLFDVTHISEFRADAHPAIWLGRKDAHIMWGQDCLHWCLPGLPDTWVDILAAIILDMSNHKMSERHWK</sequence>
<name>A0ACC2C4D7_DIPCM</name>
<protein>
    <submittedName>
        <fullName evidence="1">Uncharacterized protein</fullName>
    </submittedName>
</protein>
<keyword evidence="2" id="KW-1185">Reference proteome</keyword>
<evidence type="ECO:0000313" key="2">
    <source>
        <dbReference type="Proteomes" id="UP001162992"/>
    </source>
</evidence>
<dbReference type="Proteomes" id="UP001162992">
    <property type="component" value="Chromosome 12"/>
</dbReference>
<reference evidence="2" key="1">
    <citation type="journal article" date="2024" name="Proc. Natl. Acad. Sci. U.S.A.">
        <title>Extraordinary preservation of gene collinearity over three hundred million years revealed in homosporous lycophytes.</title>
        <authorList>
            <person name="Li C."/>
            <person name="Wickell D."/>
            <person name="Kuo L.Y."/>
            <person name="Chen X."/>
            <person name="Nie B."/>
            <person name="Liao X."/>
            <person name="Peng D."/>
            <person name="Ji J."/>
            <person name="Jenkins J."/>
            <person name="Williams M."/>
            <person name="Shu S."/>
            <person name="Plott C."/>
            <person name="Barry K."/>
            <person name="Rajasekar S."/>
            <person name="Grimwood J."/>
            <person name="Han X."/>
            <person name="Sun S."/>
            <person name="Hou Z."/>
            <person name="He W."/>
            <person name="Dai G."/>
            <person name="Sun C."/>
            <person name="Schmutz J."/>
            <person name="Leebens-Mack J.H."/>
            <person name="Li F.W."/>
            <person name="Wang L."/>
        </authorList>
    </citation>
    <scope>NUCLEOTIDE SEQUENCE [LARGE SCALE GENOMIC DNA]</scope>
    <source>
        <strain evidence="2">cv. PW_Plant_1</strain>
    </source>
</reference>
<accession>A0ACC2C4D7</accession>
<dbReference type="EMBL" id="CM055103">
    <property type="protein sequence ID" value="KAJ7536839.1"/>
    <property type="molecule type" value="Genomic_DNA"/>
</dbReference>
<organism evidence="1 2">
    <name type="scientific">Diphasiastrum complanatum</name>
    <name type="common">Issler's clubmoss</name>
    <name type="synonym">Lycopodium complanatum</name>
    <dbReference type="NCBI Taxonomy" id="34168"/>
    <lineage>
        <taxon>Eukaryota</taxon>
        <taxon>Viridiplantae</taxon>
        <taxon>Streptophyta</taxon>
        <taxon>Embryophyta</taxon>
        <taxon>Tracheophyta</taxon>
        <taxon>Lycopodiopsida</taxon>
        <taxon>Lycopodiales</taxon>
        <taxon>Lycopodiaceae</taxon>
        <taxon>Lycopodioideae</taxon>
        <taxon>Diphasiastrum</taxon>
    </lineage>
</organism>
<evidence type="ECO:0000313" key="1">
    <source>
        <dbReference type="EMBL" id="KAJ7536839.1"/>
    </source>
</evidence>
<comment type="caution">
    <text evidence="1">The sequence shown here is derived from an EMBL/GenBank/DDBJ whole genome shotgun (WGS) entry which is preliminary data.</text>
</comment>
<gene>
    <name evidence="1" type="ORF">O6H91_12G084400</name>
</gene>
<proteinExistence type="predicted"/>